<dbReference type="Proteomes" id="UP000265566">
    <property type="component" value="Chromosome 4"/>
</dbReference>
<reference evidence="5" key="1">
    <citation type="journal article" date="2018" name="Nat. Plants">
        <title>Whole-genome landscape of Medicago truncatula symbiotic genes.</title>
        <authorList>
            <person name="Pecrix Y."/>
            <person name="Gamas P."/>
            <person name="Carrere S."/>
        </authorList>
    </citation>
    <scope>NUCLEOTIDE SEQUENCE</scope>
    <source>
        <tissue evidence="5">Leaves</tissue>
    </source>
</reference>
<sequence>MKRLEVSEFSFFHFSKYSRIRKWTVGISKGKELIAIIRASGSIGSNIIAENFIKKIRKVRLSKKFKAVIIRINSPGGDALASDLMWREIKRLAATKQVIASMSHMTASGGYHMAMGAGVIIGLNKEVISKGKYSELNDVDQRSFRPDEAELFAKRAQHIYKQFRDNAALSRSMTIDEMEEVAQGRV</sequence>
<organism evidence="5">
    <name type="scientific">Medicago truncatula</name>
    <name type="common">Barrel medic</name>
    <name type="synonym">Medicago tribuloides</name>
    <dbReference type="NCBI Taxonomy" id="3880"/>
    <lineage>
        <taxon>Eukaryota</taxon>
        <taxon>Viridiplantae</taxon>
        <taxon>Streptophyta</taxon>
        <taxon>Embryophyta</taxon>
        <taxon>Tracheophyta</taxon>
        <taxon>Spermatophyta</taxon>
        <taxon>Magnoliopsida</taxon>
        <taxon>eudicotyledons</taxon>
        <taxon>Gunneridae</taxon>
        <taxon>Pentapetalae</taxon>
        <taxon>rosids</taxon>
        <taxon>fabids</taxon>
        <taxon>Fabales</taxon>
        <taxon>Fabaceae</taxon>
        <taxon>Papilionoideae</taxon>
        <taxon>50 kb inversion clade</taxon>
        <taxon>NPAAA clade</taxon>
        <taxon>Hologalegina</taxon>
        <taxon>IRL clade</taxon>
        <taxon>Trifolieae</taxon>
        <taxon>Medicago</taxon>
    </lineage>
</organism>
<proteinExistence type="inferred from homology"/>
<dbReference type="GO" id="GO:0008236">
    <property type="term" value="F:serine-type peptidase activity"/>
    <property type="evidence" value="ECO:0007669"/>
    <property type="project" value="UniProtKB-KW"/>
</dbReference>
<keyword evidence="3" id="KW-0378">Hydrolase</keyword>
<evidence type="ECO:0000256" key="2">
    <source>
        <dbReference type="ARBA" id="ARBA00022670"/>
    </source>
</evidence>
<protein>
    <submittedName>
        <fullName evidence="5">Putative peptidase S49, ClpP/crotonase-like domain-containing protein</fullName>
    </submittedName>
</protein>
<accession>A0A396IHK1</accession>
<dbReference type="AlphaFoldDB" id="A0A396IHK1"/>
<dbReference type="SUPFAM" id="SSF52096">
    <property type="entry name" value="ClpP/crotonase"/>
    <property type="match status" value="1"/>
</dbReference>
<dbReference type="InterPro" id="IPR047272">
    <property type="entry name" value="S49_SppA_C"/>
</dbReference>
<dbReference type="Gene3D" id="3.90.226.10">
    <property type="entry name" value="2-enoyl-CoA Hydratase, Chain A, domain 1"/>
    <property type="match status" value="1"/>
</dbReference>
<dbReference type="CDD" id="cd07023">
    <property type="entry name" value="S49_Sppa_N_C"/>
    <property type="match status" value="1"/>
</dbReference>
<evidence type="ECO:0000313" key="5">
    <source>
        <dbReference type="EMBL" id="RHN65126.1"/>
    </source>
</evidence>
<dbReference type="PANTHER" id="PTHR33209:SF1">
    <property type="entry name" value="PEPTIDASE S49 DOMAIN-CONTAINING PROTEIN"/>
    <property type="match status" value="1"/>
</dbReference>
<comment type="similarity">
    <text evidence="1">Belongs to the peptidase S49 family.</text>
</comment>
<name>A0A396IHK1_MEDTR</name>
<dbReference type="Gramene" id="rna28028">
    <property type="protein sequence ID" value="RHN65126.1"/>
    <property type="gene ID" value="gene28028"/>
</dbReference>
<dbReference type="GO" id="GO:0006508">
    <property type="term" value="P:proteolysis"/>
    <property type="evidence" value="ECO:0007669"/>
    <property type="project" value="UniProtKB-KW"/>
</dbReference>
<evidence type="ECO:0000256" key="3">
    <source>
        <dbReference type="ARBA" id="ARBA00022801"/>
    </source>
</evidence>
<comment type="caution">
    <text evidence="5">The sequence shown here is derived from an EMBL/GenBank/DDBJ whole genome shotgun (WGS) entry which is preliminary data.</text>
</comment>
<evidence type="ECO:0000256" key="1">
    <source>
        <dbReference type="ARBA" id="ARBA00008683"/>
    </source>
</evidence>
<dbReference type="EMBL" id="PSQE01000004">
    <property type="protein sequence ID" value="RHN65126.1"/>
    <property type="molecule type" value="Genomic_DNA"/>
</dbReference>
<keyword evidence="2" id="KW-0645">Protease</keyword>
<gene>
    <name evidence="5" type="ORF">MtrunA17_Chr4g0076561</name>
</gene>
<keyword evidence="4" id="KW-0720">Serine protease</keyword>
<evidence type="ECO:0000256" key="4">
    <source>
        <dbReference type="ARBA" id="ARBA00022825"/>
    </source>
</evidence>
<dbReference type="InterPro" id="IPR029045">
    <property type="entry name" value="ClpP/crotonase-like_dom_sf"/>
</dbReference>
<dbReference type="PANTHER" id="PTHR33209">
    <property type="entry name" value="PROTEASE 4"/>
    <property type="match status" value="1"/>
</dbReference>